<dbReference type="InterPro" id="IPR013784">
    <property type="entry name" value="Carb-bd-like_fold"/>
</dbReference>
<dbReference type="InterPro" id="IPR013783">
    <property type="entry name" value="Ig-like_fold"/>
</dbReference>
<dbReference type="Pfam" id="PF13620">
    <property type="entry name" value="CarboxypepD_reg"/>
    <property type="match status" value="2"/>
</dbReference>
<accession>A0A1J5QKK6</accession>
<dbReference type="AlphaFoldDB" id="A0A1J5QKK6"/>
<keyword evidence="2" id="KW-0472">Membrane</keyword>
<dbReference type="Gene3D" id="2.60.40.1120">
    <property type="entry name" value="Carboxypeptidase-like, regulatory domain"/>
    <property type="match status" value="3"/>
</dbReference>
<dbReference type="Gene3D" id="2.60.40.10">
    <property type="entry name" value="Immunoglobulins"/>
    <property type="match status" value="2"/>
</dbReference>
<evidence type="ECO:0000256" key="1">
    <source>
        <dbReference type="SAM" id="MobiDB-lite"/>
    </source>
</evidence>
<dbReference type="SUPFAM" id="SSF117074">
    <property type="entry name" value="Hypothetical protein PA1324"/>
    <property type="match status" value="1"/>
</dbReference>
<evidence type="ECO:0000256" key="2">
    <source>
        <dbReference type="SAM" id="Phobius"/>
    </source>
</evidence>
<feature type="transmembrane region" description="Helical" evidence="2">
    <location>
        <begin position="66"/>
        <end position="91"/>
    </location>
</feature>
<keyword evidence="2" id="KW-1133">Transmembrane helix</keyword>
<gene>
    <name evidence="3" type="ORF">GALL_417660</name>
</gene>
<comment type="caution">
    <text evidence="3">The sequence shown here is derived from an EMBL/GenBank/DDBJ whole genome shotgun (WGS) entry which is preliminary data.</text>
</comment>
<dbReference type="EMBL" id="MLJW01001838">
    <property type="protein sequence ID" value="OIQ76549.1"/>
    <property type="molecule type" value="Genomic_DNA"/>
</dbReference>
<feature type="region of interest" description="Disordered" evidence="1">
    <location>
        <begin position="20"/>
        <end position="46"/>
    </location>
</feature>
<organism evidence="3">
    <name type="scientific">mine drainage metagenome</name>
    <dbReference type="NCBI Taxonomy" id="410659"/>
    <lineage>
        <taxon>unclassified sequences</taxon>
        <taxon>metagenomes</taxon>
        <taxon>ecological metagenomes</taxon>
    </lineage>
</organism>
<protein>
    <submittedName>
        <fullName evidence="3">Cna protein B-type domain protein</fullName>
    </submittedName>
</protein>
<name>A0A1J5QKK6_9ZZZZ</name>
<dbReference type="GO" id="GO:0030246">
    <property type="term" value="F:carbohydrate binding"/>
    <property type="evidence" value="ECO:0007669"/>
    <property type="project" value="InterPro"/>
</dbReference>
<reference evidence="3" key="1">
    <citation type="submission" date="2016-10" db="EMBL/GenBank/DDBJ databases">
        <title>Sequence of Gallionella enrichment culture.</title>
        <authorList>
            <person name="Poehlein A."/>
            <person name="Muehling M."/>
            <person name="Daniel R."/>
        </authorList>
    </citation>
    <scope>NUCLEOTIDE SEQUENCE</scope>
</reference>
<proteinExistence type="predicted"/>
<keyword evidence="2" id="KW-0812">Transmembrane</keyword>
<sequence>MGSPEPRSFELRIENRATPAMASWPAPAPAPAPASGVQRLEAEAPPAGPPAAMGAFVQKPVLGRGVLAMLGLLVAISIFAIVITTALGGVVQRSAADRNIALQVAQARTQKATTGTSALGGQVRLLSTGNGVVGVSVDAFDQSDTTAPVATTATDASGAFHIGSLPAGSYALRFRAAGFAEVWYPSAATAAKAQLVTLATGQDVTDLTVLVGGVPASVSGTVTGTNIAGAVVRLELPLDVPPLAGKVAPVPGEAPATATSGAVVRSVPVGADGTFALDQVPSPAVYDLVTTETGYSTQVQRIDVAAGENRTGIEVQLLEGDGTISGVVSGAGGPIPGATVVATFGQVSVRTVTLTQDTPGGFTLRGLPTPGTFTVVISAPGYASATLNLNLGPAQKLTGVAVTLGAAAGTLSGTATTPDGTGGVTVTVSDGADTRQTVTQSQAPVGSWAISGLHIPSTYTVTFSRADLESQVLSVSIDGFGHVTAGASSATAVSVKMRLATAQLVGTVTQSPAGGGTATPTGNVQIAASSGQAQFVVTSASTPQSAVGSFVMQNLPPGTYTVTFSRNGTRPTSMIVTLVAGQVQTLDPVLVSPASIGGVVDKAGVPTVGAEVDLYLASDYGTAAAPVATTTTDGSGAYSFVDVDAPAFYILEVKPSPNAAAVATSPPVTLNPSQQLTQNITIPGP</sequence>
<evidence type="ECO:0000313" key="3">
    <source>
        <dbReference type="EMBL" id="OIQ76549.1"/>
    </source>
</evidence>
<dbReference type="SUPFAM" id="SSF49452">
    <property type="entry name" value="Starch-binding domain-like"/>
    <property type="match status" value="2"/>
</dbReference>
<dbReference type="SUPFAM" id="SSF49478">
    <property type="entry name" value="Cna protein B-type domain"/>
    <property type="match status" value="1"/>
</dbReference>